<name>A0AAN9XPJ2_PSOTE</name>
<dbReference type="Proteomes" id="UP001386955">
    <property type="component" value="Unassembled WGS sequence"/>
</dbReference>
<organism evidence="1 2">
    <name type="scientific">Psophocarpus tetragonolobus</name>
    <name type="common">Winged bean</name>
    <name type="synonym">Dolichos tetragonolobus</name>
    <dbReference type="NCBI Taxonomy" id="3891"/>
    <lineage>
        <taxon>Eukaryota</taxon>
        <taxon>Viridiplantae</taxon>
        <taxon>Streptophyta</taxon>
        <taxon>Embryophyta</taxon>
        <taxon>Tracheophyta</taxon>
        <taxon>Spermatophyta</taxon>
        <taxon>Magnoliopsida</taxon>
        <taxon>eudicotyledons</taxon>
        <taxon>Gunneridae</taxon>
        <taxon>Pentapetalae</taxon>
        <taxon>rosids</taxon>
        <taxon>fabids</taxon>
        <taxon>Fabales</taxon>
        <taxon>Fabaceae</taxon>
        <taxon>Papilionoideae</taxon>
        <taxon>50 kb inversion clade</taxon>
        <taxon>NPAAA clade</taxon>
        <taxon>indigoferoid/millettioid clade</taxon>
        <taxon>Phaseoleae</taxon>
        <taxon>Psophocarpus</taxon>
    </lineage>
</organism>
<gene>
    <name evidence="1" type="ORF">VNO78_12099</name>
</gene>
<evidence type="ECO:0000313" key="1">
    <source>
        <dbReference type="EMBL" id="KAK7400792.1"/>
    </source>
</evidence>
<comment type="caution">
    <text evidence="1">The sequence shown here is derived from an EMBL/GenBank/DDBJ whole genome shotgun (WGS) entry which is preliminary data.</text>
</comment>
<dbReference type="AlphaFoldDB" id="A0AAN9XPJ2"/>
<sequence length="112" mass="12834">MCFKIRTNIASLKEEDKGGEGGEEASERPSVVEMRNKEKMVMVVLLLVGTKDFKTLVFSKLQQNHPKCADTHKEFSYYSNGLVDLAFNIIFVPTGLYDEESQISYYHICFQK</sequence>
<accession>A0AAN9XPJ2</accession>
<proteinExistence type="predicted"/>
<protein>
    <submittedName>
        <fullName evidence="1">Uncharacterized protein</fullName>
    </submittedName>
</protein>
<keyword evidence="2" id="KW-1185">Reference proteome</keyword>
<dbReference type="EMBL" id="JAYMYS010000003">
    <property type="protein sequence ID" value="KAK7400792.1"/>
    <property type="molecule type" value="Genomic_DNA"/>
</dbReference>
<evidence type="ECO:0000313" key="2">
    <source>
        <dbReference type="Proteomes" id="UP001386955"/>
    </source>
</evidence>
<reference evidence="1 2" key="1">
    <citation type="submission" date="2024-01" db="EMBL/GenBank/DDBJ databases">
        <title>The genomes of 5 underutilized Papilionoideae crops provide insights into root nodulation and disease resistanc.</title>
        <authorList>
            <person name="Jiang F."/>
        </authorList>
    </citation>
    <scope>NUCLEOTIDE SEQUENCE [LARGE SCALE GENOMIC DNA]</scope>
    <source>
        <strain evidence="1">DUOXIRENSHENG_FW03</strain>
        <tissue evidence="1">Leaves</tissue>
    </source>
</reference>